<dbReference type="AlphaFoldDB" id="A0A0A9HDS8"/>
<sequence>MDCSFVISNTFQALPAVELSSTNAIGAFNFCLLCKVQFCKPLGIVYQDRWHLRSS</sequence>
<evidence type="ECO:0000313" key="1">
    <source>
        <dbReference type="EMBL" id="JAE33969.1"/>
    </source>
</evidence>
<organism evidence="1">
    <name type="scientific">Arundo donax</name>
    <name type="common">Giant reed</name>
    <name type="synonym">Donax arundinaceus</name>
    <dbReference type="NCBI Taxonomy" id="35708"/>
    <lineage>
        <taxon>Eukaryota</taxon>
        <taxon>Viridiplantae</taxon>
        <taxon>Streptophyta</taxon>
        <taxon>Embryophyta</taxon>
        <taxon>Tracheophyta</taxon>
        <taxon>Spermatophyta</taxon>
        <taxon>Magnoliopsida</taxon>
        <taxon>Liliopsida</taxon>
        <taxon>Poales</taxon>
        <taxon>Poaceae</taxon>
        <taxon>PACMAD clade</taxon>
        <taxon>Arundinoideae</taxon>
        <taxon>Arundineae</taxon>
        <taxon>Arundo</taxon>
    </lineage>
</organism>
<dbReference type="EMBL" id="GBRH01163927">
    <property type="protein sequence ID" value="JAE33969.1"/>
    <property type="molecule type" value="Transcribed_RNA"/>
</dbReference>
<protein>
    <submittedName>
        <fullName evidence="1">Uncharacterized protein</fullName>
    </submittedName>
</protein>
<proteinExistence type="predicted"/>
<reference evidence="1" key="2">
    <citation type="journal article" date="2015" name="Data Brief">
        <title>Shoot transcriptome of the giant reed, Arundo donax.</title>
        <authorList>
            <person name="Barrero R.A."/>
            <person name="Guerrero F.D."/>
            <person name="Moolhuijzen P."/>
            <person name="Goolsby J.A."/>
            <person name="Tidwell J."/>
            <person name="Bellgard S.E."/>
            <person name="Bellgard M.I."/>
        </authorList>
    </citation>
    <scope>NUCLEOTIDE SEQUENCE</scope>
    <source>
        <tissue evidence="1">Shoot tissue taken approximately 20 cm above the soil surface</tissue>
    </source>
</reference>
<reference evidence="1" key="1">
    <citation type="submission" date="2014-09" db="EMBL/GenBank/DDBJ databases">
        <authorList>
            <person name="Magalhaes I.L.F."/>
            <person name="Oliveira U."/>
            <person name="Santos F.R."/>
            <person name="Vidigal T.H.D.A."/>
            <person name="Brescovit A.D."/>
            <person name="Santos A.J."/>
        </authorList>
    </citation>
    <scope>NUCLEOTIDE SEQUENCE</scope>
    <source>
        <tissue evidence="1">Shoot tissue taken approximately 20 cm above the soil surface</tissue>
    </source>
</reference>
<accession>A0A0A9HDS8</accession>
<name>A0A0A9HDS8_ARUDO</name>